<accession>A0A963Z2B5</accession>
<dbReference type="SUPFAM" id="SSF52540">
    <property type="entry name" value="P-loop containing nucleoside triphosphate hydrolases"/>
    <property type="match status" value="1"/>
</dbReference>
<dbReference type="NCBIfam" id="TIGR00150">
    <property type="entry name" value="T6A_YjeE"/>
    <property type="match status" value="1"/>
</dbReference>
<dbReference type="InterPro" id="IPR003442">
    <property type="entry name" value="T6A_TsaE"/>
</dbReference>
<dbReference type="Proteomes" id="UP000721844">
    <property type="component" value="Unassembled WGS sequence"/>
</dbReference>
<keyword evidence="5" id="KW-0819">tRNA processing</keyword>
<dbReference type="GO" id="GO:0046872">
    <property type="term" value="F:metal ion binding"/>
    <property type="evidence" value="ECO:0007669"/>
    <property type="project" value="UniProtKB-KW"/>
</dbReference>
<keyword evidence="6" id="KW-0479">Metal-binding</keyword>
<dbReference type="AlphaFoldDB" id="A0A963Z2B5"/>
<evidence type="ECO:0000256" key="6">
    <source>
        <dbReference type="ARBA" id="ARBA00022723"/>
    </source>
</evidence>
<evidence type="ECO:0000256" key="3">
    <source>
        <dbReference type="ARBA" id="ARBA00019010"/>
    </source>
</evidence>
<evidence type="ECO:0000256" key="7">
    <source>
        <dbReference type="ARBA" id="ARBA00022741"/>
    </source>
</evidence>
<dbReference type="PANTHER" id="PTHR33540:SF2">
    <property type="entry name" value="TRNA THREONYLCARBAMOYLADENOSINE BIOSYNTHESIS PROTEIN TSAE"/>
    <property type="match status" value="1"/>
</dbReference>
<dbReference type="Pfam" id="PF02367">
    <property type="entry name" value="TsaE"/>
    <property type="match status" value="1"/>
</dbReference>
<dbReference type="PANTHER" id="PTHR33540">
    <property type="entry name" value="TRNA THREONYLCARBAMOYLADENOSINE BIOSYNTHESIS PROTEIN TSAE"/>
    <property type="match status" value="1"/>
</dbReference>
<keyword evidence="7" id="KW-0547">Nucleotide-binding</keyword>
<keyword evidence="9" id="KW-0460">Magnesium</keyword>
<name>A0A963Z2B5_9PROT</name>
<evidence type="ECO:0000256" key="1">
    <source>
        <dbReference type="ARBA" id="ARBA00004496"/>
    </source>
</evidence>
<evidence type="ECO:0000256" key="2">
    <source>
        <dbReference type="ARBA" id="ARBA00007599"/>
    </source>
</evidence>
<comment type="caution">
    <text evidence="11">The sequence shown here is derived from an EMBL/GenBank/DDBJ whole genome shotgun (WGS) entry which is preliminary data.</text>
</comment>
<keyword evidence="12" id="KW-1185">Reference proteome</keyword>
<gene>
    <name evidence="11" type="primary">tsaE</name>
    <name evidence="11" type="ORF">ACELLULO517_10000</name>
</gene>
<dbReference type="EMBL" id="JAESVA010000003">
    <property type="protein sequence ID" value="MCB8880565.1"/>
    <property type="molecule type" value="Genomic_DNA"/>
</dbReference>
<dbReference type="InterPro" id="IPR027417">
    <property type="entry name" value="P-loop_NTPase"/>
</dbReference>
<dbReference type="GO" id="GO:0005737">
    <property type="term" value="C:cytoplasm"/>
    <property type="evidence" value="ECO:0007669"/>
    <property type="project" value="UniProtKB-SubCell"/>
</dbReference>
<keyword evidence="8" id="KW-0067">ATP-binding</keyword>
<evidence type="ECO:0000313" key="12">
    <source>
        <dbReference type="Proteomes" id="UP000721844"/>
    </source>
</evidence>
<dbReference type="GO" id="GO:0002949">
    <property type="term" value="P:tRNA threonylcarbamoyladenosine modification"/>
    <property type="evidence" value="ECO:0007669"/>
    <property type="project" value="InterPro"/>
</dbReference>
<sequence length="157" mass="17102">MTGSPPPPLDLRLHALDATEALAGRIAALLRRGDAILLSGPLGAGKSALARAIIRAAAADPALDVPSPSFTLVQSYETPKGMIHHYDLWRVEPGPDLRELGLDDALSEITLIEWPDRLDAYTPVDALEITLDPRPDGERRAHLSGWPDRLHRLMDQP</sequence>
<evidence type="ECO:0000313" key="11">
    <source>
        <dbReference type="EMBL" id="MCB8880565.1"/>
    </source>
</evidence>
<dbReference type="RefSeq" id="WP_227307228.1">
    <property type="nucleotide sequence ID" value="NZ_JAESVA010000003.1"/>
</dbReference>
<evidence type="ECO:0000256" key="10">
    <source>
        <dbReference type="ARBA" id="ARBA00032441"/>
    </source>
</evidence>
<dbReference type="GO" id="GO:0005524">
    <property type="term" value="F:ATP binding"/>
    <property type="evidence" value="ECO:0007669"/>
    <property type="project" value="UniProtKB-KW"/>
</dbReference>
<reference evidence="11 12" key="1">
    <citation type="journal article" date="2021" name="Microorganisms">
        <title>Acidisoma silvae sp. nov. and Acidisomacellulosilytica sp. nov., Two Acidophilic Bacteria Isolated from Decaying Wood, Hydrolyzing Cellulose and Producing Poly-3-hydroxybutyrate.</title>
        <authorList>
            <person name="Mieszkin S."/>
            <person name="Pouder E."/>
            <person name="Uroz S."/>
            <person name="Simon-Colin C."/>
            <person name="Alain K."/>
        </authorList>
    </citation>
    <scope>NUCLEOTIDE SEQUENCE [LARGE SCALE GENOMIC DNA]</scope>
    <source>
        <strain evidence="11 12">HW T5.17</strain>
    </source>
</reference>
<comment type="subcellular location">
    <subcellularLocation>
        <location evidence="1">Cytoplasm</location>
    </subcellularLocation>
</comment>
<keyword evidence="4" id="KW-0963">Cytoplasm</keyword>
<dbReference type="Gene3D" id="3.40.50.300">
    <property type="entry name" value="P-loop containing nucleotide triphosphate hydrolases"/>
    <property type="match status" value="1"/>
</dbReference>
<protein>
    <recommendedName>
        <fullName evidence="3">tRNA threonylcarbamoyladenosine biosynthesis protein TsaE</fullName>
    </recommendedName>
    <alternativeName>
        <fullName evidence="10">t(6)A37 threonylcarbamoyladenosine biosynthesis protein TsaE</fullName>
    </alternativeName>
</protein>
<proteinExistence type="inferred from homology"/>
<evidence type="ECO:0000256" key="8">
    <source>
        <dbReference type="ARBA" id="ARBA00022840"/>
    </source>
</evidence>
<organism evidence="11 12">
    <name type="scientific">Acidisoma cellulosilyticum</name>
    <dbReference type="NCBI Taxonomy" id="2802395"/>
    <lineage>
        <taxon>Bacteria</taxon>
        <taxon>Pseudomonadati</taxon>
        <taxon>Pseudomonadota</taxon>
        <taxon>Alphaproteobacteria</taxon>
        <taxon>Acetobacterales</taxon>
        <taxon>Acidocellaceae</taxon>
        <taxon>Acidisoma</taxon>
    </lineage>
</organism>
<evidence type="ECO:0000256" key="5">
    <source>
        <dbReference type="ARBA" id="ARBA00022694"/>
    </source>
</evidence>
<evidence type="ECO:0000256" key="4">
    <source>
        <dbReference type="ARBA" id="ARBA00022490"/>
    </source>
</evidence>
<evidence type="ECO:0000256" key="9">
    <source>
        <dbReference type="ARBA" id="ARBA00022842"/>
    </source>
</evidence>
<comment type="similarity">
    <text evidence="2">Belongs to the TsaE family.</text>
</comment>